<accession>A0A9P6PZI8</accession>
<feature type="compositionally biased region" description="Basic residues" evidence="1">
    <location>
        <begin position="648"/>
        <end position="662"/>
    </location>
</feature>
<proteinExistence type="predicted"/>
<evidence type="ECO:0000313" key="3">
    <source>
        <dbReference type="Proteomes" id="UP000807716"/>
    </source>
</evidence>
<protein>
    <recommendedName>
        <fullName evidence="4">Coth-domain-containing protein</fullName>
    </recommendedName>
</protein>
<dbReference type="Proteomes" id="UP000807716">
    <property type="component" value="Unassembled WGS sequence"/>
</dbReference>
<dbReference type="PANTHER" id="PTHR40050">
    <property type="entry name" value="INNER SPORE COAT PROTEIN H"/>
    <property type="match status" value="1"/>
</dbReference>
<dbReference type="EMBL" id="JAAAJB010000420">
    <property type="protein sequence ID" value="KAG0256219.1"/>
    <property type="molecule type" value="Genomic_DNA"/>
</dbReference>
<feature type="compositionally biased region" description="Polar residues" evidence="1">
    <location>
        <begin position="544"/>
        <end position="604"/>
    </location>
</feature>
<dbReference type="OrthoDB" id="10267127at2759"/>
<feature type="region of interest" description="Disordered" evidence="1">
    <location>
        <begin position="513"/>
        <end position="662"/>
    </location>
</feature>
<sequence>MGLLALASSVFADVKYSVVAFPENPANQIAVVVNGKPHRLQTIENTPVWSATVPGVSGSDAYYYAEVDSADKEIAREKFERRLSDVSKSATPNEFFGREQTFFPVPKLEQVFAGGRKNPSKIFDDTQIATMHFQVDAARFATMMENPHIKDLKAPKASLAFINADIIYTADDVKFSVSGNSSRMLEKVSLKASFPKTLPEGDLFSDRRNIKLRAEATDPSMMREMLYSKCLEKLGVLASEASWVRVYVNNKPQGLYLMMQDIEDDFIMNTIHQGTITNKTELGSLYQMTQAEAPMAYISDNAADYGEIYDTKFSMNVGKKEPGGKKDPKKNAERDAKKLERWITFMKDLHVFQSDNKDPVAYWSDKLELQSYLVAMVMEYLTGACDLFMRRGHNYAMYYNSKTSRYHFIPMDFDLTFNNCPKDRPNPELSYEKWVPEGAVRPLVTKLIYNNEIIKKEFEKVLFTVTKKLFNPRILFPLIDAYAQQIKAEVEWDSGVQRTTRTGVNFIENTVSFDVSINGPGNNKGSTKDVKETNKGSSKDVKDTNTGSTKDVKDTNTGSTEDVNDTNTGSTEDIDDTNTGSTEDIDDTNTGSTEDVTDTNTSSTRRAKDARKCKSKKTKGADRCRGRKSKGGRKCRSKKAKDADRCGGKKSKGGRKCRSKKAKGTDGCRTCKVKRADEGSVGMVEGIKPFIELRSKYILENFRKYENAV</sequence>
<dbReference type="AlphaFoldDB" id="A0A9P6PZI8"/>
<organism evidence="2 3">
    <name type="scientific">Actinomortierella ambigua</name>
    <dbReference type="NCBI Taxonomy" id="1343610"/>
    <lineage>
        <taxon>Eukaryota</taxon>
        <taxon>Fungi</taxon>
        <taxon>Fungi incertae sedis</taxon>
        <taxon>Mucoromycota</taxon>
        <taxon>Mortierellomycotina</taxon>
        <taxon>Mortierellomycetes</taxon>
        <taxon>Mortierellales</taxon>
        <taxon>Mortierellaceae</taxon>
        <taxon>Actinomortierella</taxon>
    </lineage>
</organism>
<evidence type="ECO:0000313" key="2">
    <source>
        <dbReference type="EMBL" id="KAG0256219.1"/>
    </source>
</evidence>
<keyword evidence="3" id="KW-1185">Reference proteome</keyword>
<name>A0A9P6PZI8_9FUNG</name>
<dbReference type="Pfam" id="PF08757">
    <property type="entry name" value="CotH"/>
    <property type="match status" value="1"/>
</dbReference>
<feature type="compositionally biased region" description="Basic and acidic residues" evidence="1">
    <location>
        <begin position="526"/>
        <end position="543"/>
    </location>
</feature>
<gene>
    <name evidence="2" type="ORF">DFQ27_005855</name>
</gene>
<comment type="caution">
    <text evidence="2">The sequence shown here is derived from an EMBL/GenBank/DDBJ whole genome shotgun (WGS) entry which is preliminary data.</text>
</comment>
<dbReference type="PANTHER" id="PTHR40050:SF1">
    <property type="entry name" value="INNER SPORE COAT PROTEIN H"/>
    <property type="match status" value="1"/>
</dbReference>
<feature type="compositionally biased region" description="Basic residues" evidence="1">
    <location>
        <begin position="625"/>
        <end position="639"/>
    </location>
</feature>
<evidence type="ECO:0000256" key="1">
    <source>
        <dbReference type="SAM" id="MobiDB-lite"/>
    </source>
</evidence>
<feature type="compositionally biased region" description="Polar residues" evidence="1">
    <location>
        <begin position="513"/>
        <end position="525"/>
    </location>
</feature>
<evidence type="ECO:0008006" key="4">
    <source>
        <dbReference type="Google" id="ProtNLM"/>
    </source>
</evidence>
<reference evidence="2" key="1">
    <citation type="journal article" date="2020" name="Fungal Divers.">
        <title>Resolving the Mortierellaceae phylogeny through synthesis of multi-gene phylogenetics and phylogenomics.</title>
        <authorList>
            <person name="Vandepol N."/>
            <person name="Liber J."/>
            <person name="Desiro A."/>
            <person name="Na H."/>
            <person name="Kennedy M."/>
            <person name="Barry K."/>
            <person name="Grigoriev I.V."/>
            <person name="Miller A.N."/>
            <person name="O'Donnell K."/>
            <person name="Stajich J.E."/>
            <person name="Bonito G."/>
        </authorList>
    </citation>
    <scope>NUCLEOTIDE SEQUENCE</scope>
    <source>
        <strain evidence="2">BC1065</strain>
    </source>
</reference>
<dbReference type="InterPro" id="IPR014867">
    <property type="entry name" value="Spore_coat_CotH_CotH2/3/7"/>
</dbReference>